<comment type="caution">
    <text evidence="3">The sequence shown here is derived from an EMBL/GenBank/DDBJ whole genome shotgun (WGS) entry which is preliminary data.</text>
</comment>
<accession>A0A074LNX4</accession>
<dbReference type="InterPro" id="IPR016024">
    <property type="entry name" value="ARM-type_fold"/>
</dbReference>
<dbReference type="SUPFAM" id="SSF48371">
    <property type="entry name" value="ARM repeat"/>
    <property type="match status" value="1"/>
</dbReference>
<dbReference type="Pfam" id="PF13569">
    <property type="entry name" value="DUF4132"/>
    <property type="match status" value="1"/>
</dbReference>
<dbReference type="EMBL" id="JMIR01000008">
    <property type="protein sequence ID" value="KEO83871.1"/>
    <property type="molecule type" value="Genomic_DNA"/>
</dbReference>
<reference evidence="3" key="2">
    <citation type="submission" date="2014-04" db="EMBL/GenBank/DDBJ databases">
        <authorList>
            <person name="Wang Q.-Y."/>
            <person name="Xie N.-Z."/>
            <person name="Qin Y."/>
            <person name="Shen N.-K."/>
            <person name="Zhu J."/>
            <person name="Mi H.-Z."/>
            <person name="Huang R.-B."/>
        </authorList>
    </citation>
    <scope>NUCLEOTIDE SEQUENCE</scope>
    <source>
        <strain evidence="3">GST4</strain>
    </source>
</reference>
<dbReference type="AlphaFoldDB" id="A0A074LNX4"/>
<evidence type="ECO:0000313" key="4">
    <source>
        <dbReference type="Proteomes" id="UP000027931"/>
    </source>
</evidence>
<dbReference type="Gene3D" id="1.25.10.10">
    <property type="entry name" value="Leucine-rich Repeat Variant"/>
    <property type="match status" value="1"/>
</dbReference>
<keyword evidence="4" id="KW-1185">Reference proteome</keyword>
<reference evidence="3" key="1">
    <citation type="journal article" date="2013" name="Int. J. Syst. Evol. Microbiol.">
        <title>Tumebacillus flagellatus sp. nov., an alpha-amylase/pullulanase-producing bacterium isolated from cassava wastewater.</title>
        <authorList>
            <person name="Wang Q."/>
            <person name="Xie N."/>
            <person name="Qin Y."/>
            <person name="Shen N."/>
            <person name="Zhu J."/>
            <person name="Mi H."/>
            <person name="Huang R."/>
        </authorList>
    </citation>
    <scope>NUCLEOTIDE SEQUENCE [LARGE SCALE GENOMIC DNA]</scope>
    <source>
        <strain evidence="3">GST4</strain>
    </source>
</reference>
<organism evidence="3 4">
    <name type="scientific">Tumebacillus flagellatus</name>
    <dbReference type="NCBI Taxonomy" id="1157490"/>
    <lineage>
        <taxon>Bacteria</taxon>
        <taxon>Bacillati</taxon>
        <taxon>Bacillota</taxon>
        <taxon>Bacilli</taxon>
        <taxon>Bacillales</taxon>
        <taxon>Alicyclobacillaceae</taxon>
        <taxon>Tumebacillus</taxon>
    </lineage>
</organism>
<sequence>MQVKIPSQILDWLEELGVPAELIEPCKSYLQLQPGSETVLSALPEIDMNDPQHDDLWEDVARQDYYLRSHLVKATRERMFQLLYRMGGHSALDRLGHIMRGDRGEMLDLIYAQEGASFAPVLIEYLHDQSRPVREKAAELLVNHRELDTQVGPLIFHRLKHVRDGAVYAVYLWGDEKGRDLLERAYLREKNEGVRMHMALFLGYIAGEVRKDDAETEQKILSLQTNKLLVEHCTKQLKRIRKQFIHWLDFETLPVLHFADDGEPAPDEVRRYLLISYAEMTQPGANLEAEAMQKLLRDEDVRELAMQTFLQWEAAECDGKRKWVLSFALATQDPRLRQRIQAHIEAWPKQKRVQLAVYAVKVLGMSDQQEAWVIVDTVRRKIKNRLVKEAAVDQFQAVANRLGMDIEELADRMVPTLGFDANGEQTLDFGTREFRLRLTPELGVSLFDATGKELKSLPKPNRQDDAERAAVAKLEFTQLKKQLRQWGQQLSQRFAAAAESNRTWSQEQWNELFAGENPILREFAKQIRWKPLEDGRIGIEPEPEPVSSPPDADPEVSAQ</sequence>
<gene>
    <name evidence="3" type="ORF">EL26_08110</name>
</gene>
<evidence type="ECO:0000259" key="2">
    <source>
        <dbReference type="Pfam" id="PF13569"/>
    </source>
</evidence>
<dbReference type="OrthoDB" id="4770574at2"/>
<dbReference type="InterPro" id="IPR025406">
    <property type="entry name" value="DUF4132"/>
</dbReference>
<feature type="region of interest" description="Disordered" evidence="1">
    <location>
        <begin position="534"/>
        <end position="559"/>
    </location>
</feature>
<dbReference type="eggNOG" id="COG1413">
    <property type="taxonomic scope" value="Bacteria"/>
</dbReference>
<dbReference type="Proteomes" id="UP000027931">
    <property type="component" value="Unassembled WGS sequence"/>
</dbReference>
<evidence type="ECO:0000313" key="3">
    <source>
        <dbReference type="EMBL" id="KEO83871.1"/>
    </source>
</evidence>
<protein>
    <recommendedName>
        <fullName evidence="2">DUF4132 domain-containing protein</fullName>
    </recommendedName>
</protein>
<feature type="domain" description="DUF4132" evidence="2">
    <location>
        <begin position="451"/>
        <end position="532"/>
    </location>
</feature>
<dbReference type="InterPro" id="IPR011989">
    <property type="entry name" value="ARM-like"/>
</dbReference>
<name>A0A074LNX4_9BACL</name>
<evidence type="ECO:0000256" key="1">
    <source>
        <dbReference type="SAM" id="MobiDB-lite"/>
    </source>
</evidence>
<dbReference type="RefSeq" id="WP_038086310.1">
    <property type="nucleotide sequence ID" value="NZ_JMIR01000008.1"/>
</dbReference>
<dbReference type="STRING" id="1157490.EL26_08110"/>
<proteinExistence type="predicted"/>